<dbReference type="InterPro" id="IPR016166">
    <property type="entry name" value="FAD-bd_PCMH"/>
</dbReference>
<dbReference type="SUPFAM" id="SSF56176">
    <property type="entry name" value="FAD-binding/transporter-associated domain-like"/>
    <property type="match status" value="1"/>
</dbReference>
<dbReference type="GO" id="GO:0003885">
    <property type="term" value="F:D-arabinono-1,4-lactone oxidase activity"/>
    <property type="evidence" value="ECO:0007669"/>
    <property type="project" value="InterPro"/>
</dbReference>
<dbReference type="Gene3D" id="3.30.43.10">
    <property type="entry name" value="Uridine Diphospho-n-acetylenolpyruvylglucosamine Reductase, domain 2"/>
    <property type="match status" value="1"/>
</dbReference>
<dbReference type="InterPro" id="IPR006094">
    <property type="entry name" value="Oxid_FAD_bind_N"/>
</dbReference>
<name>A0A2U1TFK9_9MICO</name>
<dbReference type="GO" id="GO:0071949">
    <property type="term" value="F:FAD binding"/>
    <property type="evidence" value="ECO:0007669"/>
    <property type="project" value="InterPro"/>
</dbReference>
<dbReference type="InterPro" id="IPR016167">
    <property type="entry name" value="FAD-bd_PCMH_sub1"/>
</dbReference>
<dbReference type="Proteomes" id="UP000244962">
    <property type="component" value="Unassembled WGS sequence"/>
</dbReference>
<dbReference type="Gene3D" id="1.10.45.10">
    <property type="entry name" value="Vanillyl-alcohol Oxidase, Chain A, domain 4"/>
    <property type="match status" value="1"/>
</dbReference>
<comment type="caution">
    <text evidence="3">The sequence shown here is derived from an EMBL/GenBank/DDBJ whole genome shotgun (WGS) entry which is preliminary data.</text>
</comment>
<dbReference type="InterPro" id="IPR007173">
    <property type="entry name" value="ALO_C"/>
</dbReference>
<dbReference type="Gene3D" id="3.30.465.10">
    <property type="match status" value="1"/>
</dbReference>
<evidence type="ECO:0000313" key="4">
    <source>
        <dbReference type="Proteomes" id="UP000244962"/>
    </source>
</evidence>
<gene>
    <name evidence="3" type="ORF">DF223_05045</name>
</gene>
<dbReference type="GO" id="GO:0016020">
    <property type="term" value="C:membrane"/>
    <property type="evidence" value="ECO:0007669"/>
    <property type="project" value="InterPro"/>
</dbReference>
<evidence type="ECO:0000313" key="3">
    <source>
        <dbReference type="EMBL" id="PWC07656.1"/>
    </source>
</evidence>
<dbReference type="RefSeq" id="WP_108962411.1">
    <property type="nucleotide sequence ID" value="NZ_QEFB01000003.1"/>
</dbReference>
<dbReference type="InterPro" id="IPR036318">
    <property type="entry name" value="FAD-bd_PCMH-like_sf"/>
</dbReference>
<accession>A0A2U1TFK9</accession>
<dbReference type="PANTHER" id="PTHR43762:SF1">
    <property type="entry name" value="D-ARABINONO-1,4-LACTONE OXIDASE"/>
    <property type="match status" value="1"/>
</dbReference>
<protein>
    <submittedName>
        <fullName evidence="3">FAD-binding protein</fullName>
    </submittedName>
</protein>
<dbReference type="Gene3D" id="3.30.70.2520">
    <property type="match status" value="1"/>
</dbReference>
<dbReference type="InterPro" id="IPR016169">
    <property type="entry name" value="FAD-bd_PCMH_sub2"/>
</dbReference>
<proteinExistence type="predicted"/>
<feature type="domain" description="FAD-binding PCMH-type" evidence="2">
    <location>
        <begin position="12"/>
        <end position="177"/>
    </location>
</feature>
<dbReference type="AlphaFoldDB" id="A0A2U1TFK9"/>
<dbReference type="Pfam" id="PF01565">
    <property type="entry name" value="FAD_binding_4"/>
    <property type="match status" value="1"/>
</dbReference>
<keyword evidence="4" id="KW-1185">Reference proteome</keyword>
<dbReference type="EMBL" id="QEFB01000003">
    <property type="protein sequence ID" value="PWC07656.1"/>
    <property type="molecule type" value="Genomic_DNA"/>
</dbReference>
<reference evidence="4" key="1">
    <citation type="submission" date="2018-04" db="EMBL/GenBank/DDBJ databases">
        <authorList>
            <person name="Liu S."/>
            <person name="Wang Z."/>
            <person name="Li J."/>
        </authorList>
    </citation>
    <scope>NUCLEOTIDE SEQUENCE [LARGE SCALE GENOMIC DNA]</scope>
    <source>
        <strain evidence="4">622</strain>
    </source>
</reference>
<dbReference type="Gene3D" id="3.30.70.2530">
    <property type="match status" value="1"/>
</dbReference>
<evidence type="ECO:0000256" key="1">
    <source>
        <dbReference type="ARBA" id="ARBA00023002"/>
    </source>
</evidence>
<dbReference type="InterPro" id="IPR010031">
    <property type="entry name" value="FAD_lactone_oxidase-like"/>
</dbReference>
<sequence length="422" mass="45487">MSAEIGTNWSANHAYRARRIEAPSSVEDVQRLVADATAVRALGTRHSFNTIADSADLLLSTSNLVFAPHIQEHERLVTVGAGMRYGELAGELQRHGWALSNLASLPHISVGGAIATGTHGSGNGVRSLAGSVAAVEIVTASGDVVQLRRGDADFDGAVVNLGALGVMTRVALDIEPTYDIEQTVFERLPFDAATSNFDAITGAAYSVSLFTTWRDPDVIDQVWLKRRPGVDAAPPADLFGAVPAPADRHPLPGISAVNCTAQMGVPGAWLDRLPHFRLDFTPSNGEELQSEFLVPRRHAVAALAAVRGLADRISPLLQVCEVRTIAADTLWLSSAFDTDAVGLHFTWFRKQAEVEALLPELEAALAPFDARPHWGKVFTADGAALERLYPRIDDFRALAARLDPDRVFVNEFLAERVLPERG</sequence>
<dbReference type="GO" id="GO:0080049">
    <property type="term" value="F:L-gulono-1,4-lactone dehydrogenase activity"/>
    <property type="evidence" value="ECO:0007669"/>
    <property type="project" value="TreeGrafter"/>
</dbReference>
<dbReference type="PIRSF" id="PIRSF000136">
    <property type="entry name" value="LGO_GLO"/>
    <property type="match status" value="1"/>
</dbReference>
<dbReference type="PANTHER" id="PTHR43762">
    <property type="entry name" value="L-GULONOLACTONE OXIDASE"/>
    <property type="match status" value="1"/>
</dbReference>
<keyword evidence="1" id="KW-0560">Oxidoreductase</keyword>
<organism evidence="3 4">
    <name type="scientific">Mycetocola zhujimingii</name>
    <dbReference type="NCBI Taxonomy" id="2079792"/>
    <lineage>
        <taxon>Bacteria</taxon>
        <taxon>Bacillati</taxon>
        <taxon>Actinomycetota</taxon>
        <taxon>Actinomycetes</taxon>
        <taxon>Micrococcales</taxon>
        <taxon>Microbacteriaceae</taxon>
        <taxon>Mycetocola</taxon>
    </lineage>
</organism>
<evidence type="ECO:0000259" key="2">
    <source>
        <dbReference type="PROSITE" id="PS51387"/>
    </source>
</evidence>
<dbReference type="InterPro" id="IPR016171">
    <property type="entry name" value="Vanillyl_alc_oxidase_C-sub2"/>
</dbReference>
<dbReference type="PROSITE" id="PS51387">
    <property type="entry name" value="FAD_PCMH"/>
    <property type="match status" value="1"/>
</dbReference>
<dbReference type="Pfam" id="PF04030">
    <property type="entry name" value="ALO"/>
    <property type="match status" value="1"/>
</dbReference>